<dbReference type="NCBIfam" id="NF033625">
    <property type="entry name" value="HpxZ"/>
    <property type="match status" value="1"/>
</dbReference>
<dbReference type="EMBL" id="ADTV01000031">
    <property type="protein sequence ID" value="EFG84419.1"/>
    <property type="molecule type" value="Genomic_DNA"/>
</dbReference>
<dbReference type="AlphaFoldDB" id="D5QEK8"/>
<evidence type="ECO:0000313" key="2">
    <source>
        <dbReference type="Proteomes" id="UP000006468"/>
    </source>
</evidence>
<reference evidence="1 2" key="1">
    <citation type="journal article" date="2010" name="J. Bacteriol.">
        <title>Genome sequence of a cellulose-producing bacterium, Gluconacetobacter hansenii ATCC 23769.</title>
        <authorList>
            <person name="Iyer P.R."/>
            <person name="Geib S.M."/>
            <person name="Catchmark J."/>
            <person name="Kao T.H."/>
            <person name="Tien M."/>
        </authorList>
    </citation>
    <scope>NUCLEOTIDE SEQUENCE [LARGE SCALE GENOMIC DNA]</scope>
    <source>
        <strain evidence="1 2">ATCC 23769</strain>
    </source>
</reference>
<proteinExistence type="predicted"/>
<accession>D5QEK8</accession>
<dbReference type="SUPFAM" id="SSF54427">
    <property type="entry name" value="NTF2-like"/>
    <property type="match status" value="1"/>
</dbReference>
<protein>
    <recommendedName>
        <fullName evidence="3">DUF4440 domain-containing protein</fullName>
    </recommendedName>
</protein>
<dbReference type="HOGENOM" id="CLU_128775_0_0_5"/>
<dbReference type="Proteomes" id="UP000006468">
    <property type="component" value="Chromosome"/>
</dbReference>
<organism evidence="1 2">
    <name type="scientific">Novacetimonas hansenii ATCC 23769</name>
    <dbReference type="NCBI Taxonomy" id="714995"/>
    <lineage>
        <taxon>Bacteria</taxon>
        <taxon>Pseudomonadati</taxon>
        <taxon>Pseudomonadota</taxon>
        <taxon>Alphaproteobacteria</taxon>
        <taxon>Acetobacterales</taxon>
        <taxon>Acetobacteraceae</taxon>
        <taxon>Novacetimonas</taxon>
    </lineage>
</organism>
<dbReference type="InterPro" id="IPR032710">
    <property type="entry name" value="NTF2-like_dom_sf"/>
</dbReference>
<dbReference type="Gene3D" id="3.10.450.50">
    <property type="match status" value="1"/>
</dbReference>
<evidence type="ECO:0008006" key="3">
    <source>
        <dbReference type="Google" id="ProtNLM"/>
    </source>
</evidence>
<dbReference type="Pfam" id="PF11533">
    <property type="entry name" value="AtzH-like"/>
    <property type="match status" value="1"/>
</dbReference>
<sequence>MPRTQPQTAKAHITTRCAQTEELPMPELNNPATLAEVTAMSDLYEQALADNRIETLDGLFYDGPETVRYGVGENLYGAAEIAAFRRARTGGSPPRTVLRRVITTLGQDVATVDLEFQRIGGTRIGRQSQTWLRTPDGWKVIAAHVSLMADIS</sequence>
<name>D5QEK8_NOVHA</name>
<evidence type="ECO:0000313" key="1">
    <source>
        <dbReference type="EMBL" id="EFG84419.1"/>
    </source>
</evidence>
<gene>
    <name evidence="1" type="ORF">GXY_07865</name>
</gene>
<comment type="caution">
    <text evidence="1">The sequence shown here is derived from an EMBL/GenBank/DDBJ whole genome shotgun (WGS) entry which is preliminary data.</text>
</comment>
<dbReference type="InterPro" id="IPR024507">
    <property type="entry name" value="AtzH-like"/>
</dbReference>